<evidence type="ECO:0000256" key="1">
    <source>
        <dbReference type="ARBA" id="ARBA00022898"/>
    </source>
</evidence>
<dbReference type="InterPro" id="IPR015424">
    <property type="entry name" value="PyrdxlP-dep_Trfase"/>
</dbReference>
<dbReference type="PANTHER" id="PTHR43092:SF2">
    <property type="entry name" value="HERCYNYLCYSTEINE SULFOXIDE LYASE"/>
    <property type="match status" value="1"/>
</dbReference>
<evidence type="ECO:0000313" key="4">
    <source>
        <dbReference type="Proteomes" id="UP001230289"/>
    </source>
</evidence>
<organism evidence="3 4">
    <name type="scientific">Microbacterium capsulatum</name>
    <dbReference type="NCBI Taxonomy" id="3041921"/>
    <lineage>
        <taxon>Bacteria</taxon>
        <taxon>Bacillati</taxon>
        <taxon>Actinomycetota</taxon>
        <taxon>Actinomycetes</taxon>
        <taxon>Micrococcales</taxon>
        <taxon>Microbacteriaceae</taxon>
        <taxon>Microbacterium</taxon>
    </lineage>
</organism>
<comment type="caution">
    <text evidence="3">The sequence shown here is derived from an EMBL/GenBank/DDBJ whole genome shotgun (WGS) entry which is preliminary data.</text>
</comment>
<feature type="domain" description="Aminotransferase class V" evidence="2">
    <location>
        <begin position="72"/>
        <end position="303"/>
    </location>
</feature>
<name>A0ABU0XKX0_9MICO</name>
<keyword evidence="3" id="KW-0808">Transferase</keyword>
<protein>
    <submittedName>
        <fullName evidence="3">Aminotransferase class V-fold PLP-dependent enzyme</fullName>
    </submittedName>
</protein>
<accession>A0ABU0XKX0</accession>
<dbReference type="Gene3D" id="3.40.640.10">
    <property type="entry name" value="Type I PLP-dependent aspartate aminotransferase-like (Major domain)"/>
    <property type="match status" value="1"/>
</dbReference>
<proteinExistence type="predicted"/>
<keyword evidence="3" id="KW-0032">Aminotransferase</keyword>
<evidence type="ECO:0000313" key="3">
    <source>
        <dbReference type="EMBL" id="MDQ4215751.1"/>
    </source>
</evidence>
<keyword evidence="1" id="KW-0663">Pyridoxal phosphate</keyword>
<dbReference type="Proteomes" id="UP001230289">
    <property type="component" value="Unassembled WGS sequence"/>
</dbReference>
<dbReference type="EMBL" id="JAVFCB010000014">
    <property type="protein sequence ID" value="MDQ4215751.1"/>
    <property type="molecule type" value="Genomic_DNA"/>
</dbReference>
<gene>
    <name evidence="3" type="ORF">RBR11_17680</name>
</gene>
<dbReference type="InterPro" id="IPR000192">
    <property type="entry name" value="Aminotrans_V_dom"/>
</dbReference>
<dbReference type="SUPFAM" id="SSF53383">
    <property type="entry name" value="PLP-dependent transferases"/>
    <property type="match status" value="1"/>
</dbReference>
<keyword evidence="4" id="KW-1185">Reference proteome</keyword>
<reference evidence="3 4" key="1">
    <citation type="submission" date="2023-08" db="EMBL/GenBank/DDBJ databases">
        <title>Microbacterium sp. nov., isolated from a waste landfill.</title>
        <authorList>
            <person name="Wen W."/>
        </authorList>
    </citation>
    <scope>NUCLEOTIDE SEQUENCE [LARGE SCALE GENOMIC DNA]</scope>
    <source>
        <strain evidence="3 4">ASV81</strain>
    </source>
</reference>
<dbReference type="Pfam" id="PF00266">
    <property type="entry name" value="Aminotran_5"/>
    <property type="match status" value="1"/>
</dbReference>
<dbReference type="GO" id="GO:0008483">
    <property type="term" value="F:transaminase activity"/>
    <property type="evidence" value="ECO:0007669"/>
    <property type="project" value="UniProtKB-KW"/>
</dbReference>
<sequence length="409" mass="44498">MSTPMDDPRTAARTAPVRLESYDRARNAWPLDPTIVHLNHGSFGAVPSEVVAVQDRLRREADLGPIGWFPRIAEKVAEARALTAPFVGAAPQDSVFVPNASAAATVVYNALRLDADDEILVTDHGYGAVTMGAARLARRFGARVRTVGLGLFDDEDAVLARFAEAIGPRTRLIVVDQITSPTARRLPTAEITALAHARGVRVLVDGAHAPGLVPDAALAGGGDWWFGNLHKWPCAPRGSALLVTRAEDRDELWPLIDSWAAHEAYPARFDTQGTIDATAYLATPAAIAFVEREYGWERTRATLSEIADAGARIIADAFEAQADEPALVDLPMPVPSMRLVRLPRGIGRGREEADDLRMRLFDELRVETAFTSFAGTGYFRLSAHLYTEAADFEAFAERCVPRILELARS</sequence>
<evidence type="ECO:0000259" key="2">
    <source>
        <dbReference type="Pfam" id="PF00266"/>
    </source>
</evidence>
<dbReference type="InterPro" id="IPR015422">
    <property type="entry name" value="PyrdxlP-dep_Trfase_small"/>
</dbReference>
<dbReference type="Gene3D" id="3.90.1150.10">
    <property type="entry name" value="Aspartate Aminotransferase, domain 1"/>
    <property type="match status" value="1"/>
</dbReference>
<dbReference type="PANTHER" id="PTHR43092">
    <property type="entry name" value="L-CYSTEINE DESULFHYDRASE"/>
    <property type="match status" value="1"/>
</dbReference>
<dbReference type="InterPro" id="IPR015421">
    <property type="entry name" value="PyrdxlP-dep_Trfase_major"/>
</dbReference>